<comment type="similarity">
    <text evidence="5">Belongs to the ThrE exporter (TC 2.A.79) family.</text>
</comment>
<feature type="compositionally biased region" description="Polar residues" evidence="6">
    <location>
        <begin position="603"/>
        <end position="613"/>
    </location>
</feature>
<dbReference type="STRING" id="1684307.A0A316UAA2"/>
<keyword evidence="2 7" id="KW-0812">Transmembrane</keyword>
<evidence type="ECO:0000313" key="10">
    <source>
        <dbReference type="EMBL" id="PWN21401.1"/>
    </source>
</evidence>
<feature type="region of interest" description="Disordered" evidence="6">
    <location>
        <begin position="394"/>
        <end position="465"/>
    </location>
</feature>
<protein>
    <submittedName>
        <fullName evidence="10">DUF1212-domain-containing protein</fullName>
    </submittedName>
</protein>
<dbReference type="InterPro" id="IPR010619">
    <property type="entry name" value="ThrE-like_N"/>
</dbReference>
<dbReference type="GeneID" id="37011628"/>
<evidence type="ECO:0000256" key="1">
    <source>
        <dbReference type="ARBA" id="ARBA00004141"/>
    </source>
</evidence>
<evidence type="ECO:0000259" key="9">
    <source>
        <dbReference type="Pfam" id="PF12821"/>
    </source>
</evidence>
<feature type="transmembrane region" description="Helical" evidence="7">
    <location>
        <begin position="1046"/>
        <end position="1063"/>
    </location>
</feature>
<evidence type="ECO:0000256" key="3">
    <source>
        <dbReference type="ARBA" id="ARBA00022989"/>
    </source>
</evidence>
<feature type="transmembrane region" description="Helical" evidence="7">
    <location>
        <begin position="938"/>
        <end position="962"/>
    </location>
</feature>
<feature type="transmembrane region" description="Helical" evidence="7">
    <location>
        <begin position="822"/>
        <end position="840"/>
    </location>
</feature>
<feature type="compositionally biased region" description="Polar residues" evidence="6">
    <location>
        <begin position="1"/>
        <end position="22"/>
    </location>
</feature>
<feature type="region of interest" description="Disordered" evidence="6">
    <location>
        <begin position="563"/>
        <end position="679"/>
    </location>
</feature>
<feature type="compositionally biased region" description="Basic and acidic residues" evidence="6">
    <location>
        <begin position="269"/>
        <end position="287"/>
    </location>
</feature>
<dbReference type="Pfam" id="PF12821">
    <property type="entry name" value="ThrE_2"/>
    <property type="match status" value="1"/>
</dbReference>
<dbReference type="RefSeq" id="XP_025348561.1">
    <property type="nucleotide sequence ID" value="XM_025489894.1"/>
</dbReference>
<gene>
    <name evidence="10" type="ORF">BCV69DRAFT_234728</name>
</gene>
<feature type="transmembrane region" description="Helical" evidence="7">
    <location>
        <begin position="902"/>
        <end position="926"/>
    </location>
</feature>
<dbReference type="InterPro" id="IPR024528">
    <property type="entry name" value="ThrE_2"/>
</dbReference>
<feature type="non-terminal residue" evidence="10">
    <location>
        <position position="1148"/>
    </location>
</feature>
<evidence type="ECO:0000259" key="8">
    <source>
        <dbReference type="Pfam" id="PF06738"/>
    </source>
</evidence>
<comment type="subcellular location">
    <subcellularLocation>
        <location evidence="1">Membrane</location>
        <topology evidence="1">Multi-pass membrane protein</topology>
    </subcellularLocation>
</comment>
<feature type="region of interest" description="Disordered" evidence="6">
    <location>
        <begin position="181"/>
        <end position="378"/>
    </location>
</feature>
<evidence type="ECO:0000256" key="5">
    <source>
        <dbReference type="ARBA" id="ARBA00034125"/>
    </source>
</evidence>
<accession>A0A316UAA2</accession>
<reference evidence="10 11" key="1">
    <citation type="journal article" date="2018" name="Mol. Biol. Evol.">
        <title>Broad Genomic Sampling Reveals a Smut Pathogenic Ancestry of the Fungal Clade Ustilaginomycotina.</title>
        <authorList>
            <person name="Kijpornyongpan T."/>
            <person name="Mondo S.J."/>
            <person name="Barry K."/>
            <person name="Sandor L."/>
            <person name="Lee J."/>
            <person name="Lipzen A."/>
            <person name="Pangilinan J."/>
            <person name="LaButti K."/>
            <person name="Hainaut M."/>
            <person name="Henrissat B."/>
            <person name="Grigoriev I.V."/>
            <person name="Spatafora J.W."/>
            <person name="Aime M.C."/>
        </authorList>
    </citation>
    <scope>NUCLEOTIDE SEQUENCE [LARGE SCALE GENOMIC DNA]</scope>
    <source>
        <strain evidence="10 11">MCA 4718</strain>
    </source>
</reference>
<evidence type="ECO:0000256" key="4">
    <source>
        <dbReference type="ARBA" id="ARBA00023136"/>
    </source>
</evidence>
<feature type="transmembrane region" description="Helical" evidence="7">
    <location>
        <begin position="1114"/>
        <end position="1135"/>
    </location>
</feature>
<dbReference type="Pfam" id="PF06738">
    <property type="entry name" value="ThrE"/>
    <property type="match status" value="1"/>
</dbReference>
<evidence type="ECO:0000256" key="2">
    <source>
        <dbReference type="ARBA" id="ARBA00022692"/>
    </source>
</evidence>
<feature type="domain" description="Threonine/Serine exporter ThrE" evidence="9">
    <location>
        <begin position="1010"/>
        <end position="1123"/>
    </location>
</feature>
<feature type="transmembrane region" description="Helical" evidence="7">
    <location>
        <begin position="1070"/>
        <end position="1094"/>
    </location>
</feature>
<feature type="transmembrane region" description="Helical" evidence="7">
    <location>
        <begin position="982"/>
        <end position="1005"/>
    </location>
</feature>
<name>A0A316UAA2_9BASI</name>
<feature type="transmembrane region" description="Helical" evidence="7">
    <location>
        <begin position="1017"/>
        <end position="1034"/>
    </location>
</feature>
<organism evidence="10 11">
    <name type="scientific">Pseudomicrostroma glucosiphilum</name>
    <dbReference type="NCBI Taxonomy" id="1684307"/>
    <lineage>
        <taxon>Eukaryota</taxon>
        <taxon>Fungi</taxon>
        <taxon>Dikarya</taxon>
        <taxon>Basidiomycota</taxon>
        <taxon>Ustilaginomycotina</taxon>
        <taxon>Exobasidiomycetes</taxon>
        <taxon>Microstromatales</taxon>
        <taxon>Microstromatales incertae sedis</taxon>
        <taxon>Pseudomicrostroma</taxon>
    </lineage>
</organism>
<dbReference type="PANTHER" id="PTHR31082:SF4">
    <property type="entry name" value="PHEROMONE-REGULATED MEMBRANE PROTEIN 10"/>
    <property type="match status" value="1"/>
</dbReference>
<evidence type="ECO:0000313" key="11">
    <source>
        <dbReference type="Proteomes" id="UP000245942"/>
    </source>
</evidence>
<evidence type="ECO:0000256" key="6">
    <source>
        <dbReference type="SAM" id="MobiDB-lite"/>
    </source>
</evidence>
<dbReference type="PANTHER" id="PTHR31082">
    <property type="entry name" value="PHEROMONE-REGULATED MEMBRANE PROTEIN 10"/>
    <property type="match status" value="1"/>
</dbReference>
<feature type="domain" description="Threonine/serine exporter-like N-terminal" evidence="8">
    <location>
        <begin position="719"/>
        <end position="958"/>
    </location>
</feature>
<dbReference type="EMBL" id="KZ819325">
    <property type="protein sequence ID" value="PWN21401.1"/>
    <property type="molecule type" value="Genomic_DNA"/>
</dbReference>
<feature type="compositionally biased region" description="Polar residues" evidence="6">
    <location>
        <begin position="89"/>
        <end position="99"/>
    </location>
</feature>
<keyword evidence="4 7" id="KW-0472">Membrane</keyword>
<feature type="compositionally biased region" description="Basic and acidic residues" evidence="6">
    <location>
        <begin position="420"/>
        <end position="436"/>
    </location>
</feature>
<evidence type="ECO:0000256" key="7">
    <source>
        <dbReference type="SAM" id="Phobius"/>
    </source>
</evidence>
<dbReference type="Proteomes" id="UP000245942">
    <property type="component" value="Unassembled WGS sequence"/>
</dbReference>
<feature type="region of interest" description="Disordered" evidence="6">
    <location>
        <begin position="1"/>
        <end position="112"/>
    </location>
</feature>
<dbReference type="GO" id="GO:0022857">
    <property type="term" value="F:transmembrane transporter activity"/>
    <property type="evidence" value="ECO:0007669"/>
    <property type="project" value="InterPro"/>
</dbReference>
<sequence>STDADPATAPSSEVDTSSTTASYAAPPPFESPATARRNRVHWGAGANASMQHPHSHLQVGGHNGPKVTLRGSAGGVVRNNHPGPLHLSSRLNNGETSQEAPAPAPATAPAHGAPAHIEEANASGHAAALTLTGARGLDEEGLDNRAFLELQRELQRHEAHADVDNDAASWNGGRATALEQALQTKAHARAEQRRNRFRSEETPEWGMSGASTPGGTSDSGSYDAANDSDLDHIDFVPGEVDGMPSKPKRARGVEDTEPKSGWAKLRTLMGKDKAADVEEEPEKRSHETGGPTNTKSVAVTTSTGVRQGPRSRPSKYEREAAKLVKAHRLMTGQGRDGQSDDEDEPERMPNINRRHLDSQASTPDPMDTATKLDARPVHSGGVLGNLLKLYEQEQKENQRNRRMSSAAASTADGMSVMSSPDRERPFTSENEKRPIAETKGGARLPDSYRRRSYAPSISSTGNWAKRDFGQDATKFANLTTTAATKTLKAVTTEAGFEDVTDERPKAARSSAGVVGGLIATTGNLIGAVSPYHAQLGPNPKRPGYTLDRYLLPEMNAKTLKRTAEAVAHAAPRPYRRSQSQPGTPGAARSPNTGMANVMGRPDQNASSETQAATPNEKYPPPPTAKTGYASSLMPRKGQGNLLHLPGHTFKSWTGAHSAMNTPDPGQHGGGDYFGSAEDDERLAKEEWQKRLKKRSRDKRKKEEIFITMHVAAILQRQEFLLKLSRSLMMFGAPTHRIETQIQQTARVLEINCRCIYLPNLMLFAFGDDATHTSETKFIKQAGGLDFTKLTDMHTIYWNVVHDKIGVSEASAQLDELMRRKPLIPRWPMVIIGGFCSSFIAVGPMGFGGSFIDAVMAWPLGAFLVYCQSVITTELFSNVFEIVFASLNSFIASAVASTNIFCYAGVVSGSIVLILPGFIVLSGSLELQSKNLIAGSVRMVYAIIYSLFLGFGLSIGSSFWALVSGGGSTDSVTDCTAVHNDNVWWQSDVGLIWALLTVPAYSICLSLRNQAKVNRKEFPAMVLIACAGWACNHFASTAPALNGRQDITSALGSLAVGILSNIYGRIFDGRSYVVAVTGVLYQLPSGLSNGGLLNFADTTNDTDNFSSGFTVAKSLVEVALGLTVGLFTATILAYTLGGRKQRVGGLFSF</sequence>
<dbReference type="InterPro" id="IPR051361">
    <property type="entry name" value="ThrE/Ser_Exporter"/>
</dbReference>
<dbReference type="OrthoDB" id="413008at2759"/>
<keyword evidence="3 7" id="KW-1133">Transmembrane helix</keyword>
<keyword evidence="11" id="KW-1185">Reference proteome</keyword>
<feature type="non-terminal residue" evidence="10">
    <location>
        <position position="1"/>
    </location>
</feature>
<proteinExistence type="inferred from homology"/>
<dbReference type="AlphaFoldDB" id="A0A316UAA2"/>
<feature type="compositionally biased region" description="Polar residues" evidence="6">
    <location>
        <begin position="209"/>
        <end position="220"/>
    </location>
</feature>
<feature type="compositionally biased region" description="Polar residues" evidence="6">
    <location>
        <begin position="290"/>
        <end position="305"/>
    </location>
</feature>
<feature type="compositionally biased region" description="Basic and acidic residues" evidence="6">
    <location>
        <begin position="188"/>
        <end position="201"/>
    </location>
</feature>